<dbReference type="RefSeq" id="WP_151145557.1">
    <property type="nucleotide sequence ID" value="NZ_WAGX01000005.1"/>
</dbReference>
<dbReference type="SMART" id="SM00635">
    <property type="entry name" value="BID_2"/>
    <property type="match status" value="1"/>
</dbReference>
<evidence type="ECO:0008006" key="8">
    <source>
        <dbReference type="Google" id="ProtNLM"/>
    </source>
</evidence>
<keyword evidence="7" id="KW-1185">Reference proteome</keyword>
<dbReference type="Proteomes" id="UP000461768">
    <property type="component" value="Unassembled WGS sequence"/>
</dbReference>
<dbReference type="CDD" id="cd00063">
    <property type="entry name" value="FN3"/>
    <property type="match status" value="1"/>
</dbReference>
<dbReference type="InterPro" id="IPR000668">
    <property type="entry name" value="Peptidase_C1A_C"/>
</dbReference>
<dbReference type="InterPro" id="IPR013783">
    <property type="entry name" value="Ig-like_fold"/>
</dbReference>
<evidence type="ECO:0000313" key="6">
    <source>
        <dbReference type="EMBL" id="KAB1438317.1"/>
    </source>
</evidence>
<evidence type="ECO:0000256" key="3">
    <source>
        <dbReference type="SAM" id="SignalP"/>
    </source>
</evidence>
<sequence>MKNRLMMKAGAIFLAACVTLNTFQVTAFATNQNVESVQVTDSSNTPDTPEGAKDNEDIDTTDTNDNDSTNNSDTTSEDNGTTDDKKDTQETDTPSNPDTDTTDTGTTDTGTTDTDTTDTDTTDNGTDTNDSNAGDTTNPTDKTDSTNTTEITDTTITNQEELEKNDIDKDTQELKEELEEKEDEDAVERHMGYNSVEDINIPSLYDGSYLPNHMGTLPSSYDSRKYGYITPVRDQGYWGSCWAFSAIGMAEANLVKKGLAGNNLDLSELHLAYFFYHTVTDPLGNTAGDSTKALLDSYLNQGGNSAFTTFALASWIGAADESKAPYGAATSEDYALNSSLAFDDAYHMQNAYWINMTDTADVKNMIMNYGAVSTSYYAYQNGNATTKYYNAATKALYYNGPYYTDHAIIIVGWDDSFSKTNFNETCRPKNNGAWLVKNSWGTGFGDNGYFWISYEDAALNDADYSQAFVFDFESADNYDHNYQYDGSSAVLGSGVANGGSIANVFTAKANPSGGAENIEAVSFALYDVNVEYSIQIYTNLKNANDPTSGTAMLSTPKKGSTSFVGYYTVPLDQAIEVAEGSKFSVVITLARSASTGVYYFADKSRTNGDWIQFTNATQAGQSFVKVSSRYDWYDLAEEGMTARIKAFTTDTTLTQPTGISFDKSSLTLKAGESVTLTATTTPVSIPSNALTWTTSNQSVATVDANGTVTATGIGTATITATASNGISTTCKVTGKIGKVVNLKASQTTKQIKLSWTKQNGVSGYEIYRYNKSTKKYEKIATNTKASKNSYTDKSKEAGSTYQYKVRAYVNVKKKKTYGSYSSVLKTATKTSTPKLTGTPQSKKAKLSWEKVEGATGYEIYMSTKKSSGYSKIKTISKGKTVSYTKKGLKKNKKYYFKIRTYKKVSGVKIYSGYSKVTTVKVK</sequence>
<dbReference type="OrthoDB" id="3648721at2"/>
<dbReference type="InterPro" id="IPR038765">
    <property type="entry name" value="Papain-like_cys_pep_sf"/>
</dbReference>
<feature type="signal peptide" evidence="3">
    <location>
        <begin position="1"/>
        <end position="29"/>
    </location>
</feature>
<dbReference type="InterPro" id="IPR003961">
    <property type="entry name" value="FN3_dom"/>
</dbReference>
<dbReference type="EMBL" id="WAGX01000005">
    <property type="protein sequence ID" value="KAB1438317.1"/>
    <property type="molecule type" value="Genomic_DNA"/>
</dbReference>
<comment type="caution">
    <text evidence="6">The sequence shown here is derived from an EMBL/GenBank/DDBJ whole genome shotgun (WGS) entry which is preliminary data.</text>
</comment>
<evidence type="ECO:0000259" key="5">
    <source>
        <dbReference type="PROSITE" id="PS50853"/>
    </source>
</evidence>
<dbReference type="InterPro" id="IPR003343">
    <property type="entry name" value="Big_2"/>
</dbReference>
<dbReference type="Gene3D" id="2.60.40.1080">
    <property type="match status" value="1"/>
</dbReference>
<feature type="domain" description="Fibronectin type-III" evidence="5">
    <location>
        <begin position="829"/>
        <end position="922"/>
    </location>
</feature>
<dbReference type="SMART" id="SM00060">
    <property type="entry name" value="FN3"/>
    <property type="match status" value="2"/>
</dbReference>
<feature type="domain" description="Ig-like" evidence="4">
    <location>
        <begin position="656"/>
        <end position="754"/>
    </location>
</feature>
<gene>
    <name evidence="6" type="ORF">F7O84_12255</name>
</gene>
<dbReference type="InterPro" id="IPR000169">
    <property type="entry name" value="Pept_cys_AS"/>
</dbReference>
<dbReference type="SUPFAM" id="SSF54001">
    <property type="entry name" value="Cysteine proteinases"/>
    <property type="match status" value="1"/>
</dbReference>
<accession>A0A7V7QKM1</accession>
<dbReference type="Pfam" id="PF00112">
    <property type="entry name" value="Peptidase_C1"/>
    <property type="match status" value="1"/>
</dbReference>
<dbReference type="PROSITE" id="PS00139">
    <property type="entry name" value="THIOL_PROTEASE_CYS"/>
    <property type="match status" value="1"/>
</dbReference>
<reference evidence="6 7" key="2">
    <citation type="submission" date="2020-02" db="EMBL/GenBank/DDBJ databases">
        <title>Candidatus Galacturonibacter soehngenii shows hetero-acetogenic catabolism of galacturonic acid but lacks a canonical carbon monoxide dehydrogenase/acetyl-CoA synthase complex.</title>
        <authorList>
            <person name="Diender M."/>
            <person name="Stouten G.R."/>
            <person name="Petersen J.F."/>
            <person name="Nielsen P.H."/>
            <person name="Dueholm M.S."/>
            <person name="Pronk J.T."/>
            <person name="Van Loosdrecht M.C.M."/>
        </authorList>
    </citation>
    <scope>NUCLEOTIDE SEQUENCE [LARGE SCALE GENOMIC DNA]</scope>
    <source>
        <strain evidence="6">GalUA</strain>
    </source>
</reference>
<evidence type="ECO:0000259" key="4">
    <source>
        <dbReference type="PROSITE" id="PS50835"/>
    </source>
</evidence>
<feature type="region of interest" description="Disordered" evidence="2">
    <location>
        <begin position="35"/>
        <end position="159"/>
    </location>
</feature>
<dbReference type="Pfam" id="PF18560">
    <property type="entry name" value="Lectin_like"/>
    <property type="match status" value="1"/>
</dbReference>
<name>A0A7V7QKM1_9FIRM</name>
<proteinExistence type="inferred from homology"/>
<dbReference type="InterPro" id="IPR007110">
    <property type="entry name" value="Ig-like_dom"/>
</dbReference>
<dbReference type="SUPFAM" id="SSF49373">
    <property type="entry name" value="Invasin/intimin cell-adhesion fragments"/>
    <property type="match status" value="1"/>
</dbReference>
<keyword evidence="3" id="KW-0732">Signal</keyword>
<evidence type="ECO:0000256" key="1">
    <source>
        <dbReference type="ARBA" id="ARBA00008455"/>
    </source>
</evidence>
<feature type="chain" id="PRO_5031517112" description="Fibronectin type-III domain-containing protein" evidence="3">
    <location>
        <begin position="30"/>
        <end position="922"/>
    </location>
</feature>
<dbReference type="GO" id="GO:0008234">
    <property type="term" value="F:cysteine-type peptidase activity"/>
    <property type="evidence" value="ECO:0007669"/>
    <property type="project" value="InterPro"/>
</dbReference>
<dbReference type="InterPro" id="IPR036116">
    <property type="entry name" value="FN3_sf"/>
</dbReference>
<dbReference type="InterPro" id="IPR058692">
    <property type="entry name" value="Fn3_SaeA_2nd"/>
</dbReference>
<dbReference type="Pfam" id="PF02368">
    <property type="entry name" value="Big_2"/>
    <property type="match status" value="1"/>
</dbReference>
<dbReference type="PROSITE" id="PS50835">
    <property type="entry name" value="IG_LIKE"/>
    <property type="match status" value="1"/>
</dbReference>
<dbReference type="Gene3D" id="3.90.70.10">
    <property type="entry name" value="Cysteine proteinases"/>
    <property type="match status" value="1"/>
</dbReference>
<dbReference type="InterPro" id="IPR040528">
    <property type="entry name" value="Lectin-like"/>
</dbReference>
<evidence type="ECO:0000313" key="7">
    <source>
        <dbReference type="Proteomes" id="UP000461768"/>
    </source>
</evidence>
<feature type="compositionally biased region" description="Polar residues" evidence="2">
    <location>
        <begin position="35"/>
        <end position="47"/>
    </location>
</feature>
<dbReference type="CDD" id="cd02619">
    <property type="entry name" value="Peptidase_C1"/>
    <property type="match status" value="1"/>
</dbReference>
<dbReference type="InterPro" id="IPR008964">
    <property type="entry name" value="Invasin/intimin_cell_adhesion"/>
</dbReference>
<dbReference type="AlphaFoldDB" id="A0A7V7QKM1"/>
<feature type="compositionally biased region" description="Low complexity" evidence="2">
    <location>
        <begin position="91"/>
        <end position="114"/>
    </location>
</feature>
<dbReference type="SMART" id="SM00645">
    <property type="entry name" value="Pept_C1"/>
    <property type="match status" value="1"/>
</dbReference>
<organism evidence="6 7">
    <name type="scientific">Candidatus Galacturonatibacter soehngenii</name>
    <dbReference type="NCBI Taxonomy" id="2307010"/>
    <lineage>
        <taxon>Bacteria</taxon>
        <taxon>Bacillati</taxon>
        <taxon>Bacillota</taxon>
        <taxon>Clostridia</taxon>
        <taxon>Lachnospirales</taxon>
        <taxon>Lachnospiraceae</taxon>
        <taxon>Candidatus Galacturonatibacter</taxon>
    </lineage>
</organism>
<feature type="compositionally biased region" description="Low complexity" evidence="2">
    <location>
        <begin position="66"/>
        <end position="79"/>
    </location>
</feature>
<dbReference type="InterPro" id="IPR013128">
    <property type="entry name" value="Peptidase_C1A"/>
</dbReference>
<dbReference type="PROSITE" id="PS50853">
    <property type="entry name" value="FN3"/>
    <property type="match status" value="1"/>
</dbReference>
<dbReference type="Pfam" id="PF25833">
    <property type="entry name" value="Fn3_SaeA_3rd"/>
    <property type="match status" value="1"/>
</dbReference>
<evidence type="ECO:0000256" key="2">
    <source>
        <dbReference type="SAM" id="MobiDB-lite"/>
    </source>
</evidence>
<dbReference type="Gene3D" id="2.60.40.10">
    <property type="entry name" value="Immunoglobulins"/>
    <property type="match status" value="2"/>
</dbReference>
<reference evidence="6 7" key="1">
    <citation type="submission" date="2019-09" db="EMBL/GenBank/DDBJ databases">
        <authorList>
            <person name="Valk L.C."/>
        </authorList>
    </citation>
    <scope>NUCLEOTIDE SEQUENCE [LARGE SCALE GENOMIC DNA]</scope>
    <source>
        <strain evidence="6">GalUA</strain>
    </source>
</reference>
<protein>
    <recommendedName>
        <fullName evidence="8">Fibronectin type-III domain-containing protein</fullName>
    </recommendedName>
</protein>
<dbReference type="SUPFAM" id="SSF49265">
    <property type="entry name" value="Fibronectin type III"/>
    <property type="match status" value="1"/>
</dbReference>
<dbReference type="GO" id="GO:0006508">
    <property type="term" value="P:proteolysis"/>
    <property type="evidence" value="ECO:0007669"/>
    <property type="project" value="InterPro"/>
</dbReference>
<feature type="compositionally biased region" description="Acidic residues" evidence="2">
    <location>
        <begin position="56"/>
        <end position="65"/>
    </location>
</feature>
<feature type="compositionally biased region" description="Low complexity" evidence="2">
    <location>
        <begin position="122"/>
        <end position="158"/>
    </location>
</feature>
<comment type="similarity">
    <text evidence="1">Belongs to the peptidase C1 family.</text>
</comment>
<dbReference type="PANTHER" id="PTHR12411">
    <property type="entry name" value="CYSTEINE PROTEASE FAMILY C1-RELATED"/>
    <property type="match status" value="1"/>
</dbReference>